<dbReference type="FunFam" id="1.20.5.110:FF:000041">
    <property type="entry name" value="Synaptosomal-associated protein 29"/>
    <property type="match status" value="1"/>
</dbReference>
<dbReference type="Gene3D" id="1.20.5.110">
    <property type="match status" value="2"/>
</dbReference>
<dbReference type="PROSITE" id="PS50192">
    <property type="entry name" value="T_SNARE"/>
    <property type="match status" value="1"/>
</dbReference>
<protein>
    <recommendedName>
        <fullName evidence="8">Synaptosomal-associated protein 29</fullName>
    </recommendedName>
    <alternativeName>
        <fullName evidence="9">Soluble 29 kDa NSF attachment protein</fullName>
    </alternativeName>
    <alternativeName>
        <fullName evidence="10">Vesicle-membrane fusion protein SNAP-29</fullName>
    </alternativeName>
</protein>
<dbReference type="GO" id="GO:0031201">
    <property type="term" value="C:SNARE complex"/>
    <property type="evidence" value="ECO:0007669"/>
    <property type="project" value="TreeGrafter"/>
</dbReference>
<dbReference type="Proteomes" id="UP000001307">
    <property type="component" value="Unassembled WGS sequence"/>
</dbReference>
<keyword evidence="2" id="KW-0813">Transport</keyword>
<comment type="function">
    <text evidence="5">SNAREs, soluble N-ethylmaleimide-sensitive factor-attachment protein receptors, are essential proteins for fusion of cellular membranes. SNAREs localized on opposing membranes assemble to form a trans-SNARE complex, an extended, parallel four alpha-helical bundle that drives membrane fusion. SNAP29 is a SNARE involved in autophagy through the direct control of autophagosome membrane fusion with the lysososome membrane. Also plays a role in ciliogenesis by regulating membrane fusions.</text>
</comment>
<evidence type="ECO:0000256" key="10">
    <source>
        <dbReference type="ARBA" id="ARBA00043032"/>
    </source>
</evidence>
<comment type="subunit">
    <text evidence="11">Forms a SNARE complex, composed of VAMP8, SNAP29 and STX17, involved in fusion of autophagosome with lysosome. Interacts with multiple syntaxins including STX6. Interacts with EIPR1. Interacts with STX17; this interaction is increased in the absence of TMEM39A.</text>
</comment>
<evidence type="ECO:0000256" key="9">
    <source>
        <dbReference type="ARBA" id="ARBA00042308"/>
    </source>
</evidence>
<feature type="compositionally biased region" description="Low complexity" evidence="13">
    <location>
        <begin position="130"/>
        <end position="144"/>
    </location>
</feature>
<evidence type="ECO:0000256" key="4">
    <source>
        <dbReference type="ARBA" id="ARBA00023054"/>
    </source>
</evidence>
<dbReference type="PANTHER" id="PTHR19305:SF9">
    <property type="entry name" value="SYNAPTOSOMAL-ASSOCIATED PROTEIN 29"/>
    <property type="match status" value="1"/>
</dbReference>
<dbReference type="GO" id="GO:0031629">
    <property type="term" value="P:synaptic vesicle fusion to presynaptic active zone membrane"/>
    <property type="evidence" value="ECO:0007669"/>
    <property type="project" value="TreeGrafter"/>
</dbReference>
<evidence type="ECO:0000256" key="13">
    <source>
        <dbReference type="SAM" id="MobiDB-lite"/>
    </source>
</evidence>
<dbReference type="GO" id="GO:0098793">
    <property type="term" value="C:presynapse"/>
    <property type="evidence" value="ECO:0007669"/>
    <property type="project" value="GOC"/>
</dbReference>
<keyword evidence="3" id="KW-0653">Protein transport</keyword>
<dbReference type="AlphaFoldDB" id="E4WZW9"/>
<dbReference type="CDD" id="cd15856">
    <property type="entry name" value="SNARE_SNAP29C"/>
    <property type="match status" value="1"/>
</dbReference>
<proteinExistence type="inferred from homology"/>
<evidence type="ECO:0000256" key="3">
    <source>
        <dbReference type="ARBA" id="ARBA00022927"/>
    </source>
</evidence>
<dbReference type="GO" id="GO:0015031">
    <property type="term" value="P:protein transport"/>
    <property type="evidence" value="ECO:0007669"/>
    <property type="project" value="UniProtKB-KW"/>
</dbReference>
<comment type="similarity">
    <text evidence="1">Belongs to the SNAP-25 family.</text>
</comment>
<name>E4WZW9_OIKDI</name>
<organism evidence="15">
    <name type="scientific">Oikopleura dioica</name>
    <name type="common">Tunicate</name>
    <dbReference type="NCBI Taxonomy" id="34765"/>
    <lineage>
        <taxon>Eukaryota</taxon>
        <taxon>Metazoa</taxon>
        <taxon>Chordata</taxon>
        <taxon>Tunicata</taxon>
        <taxon>Appendicularia</taxon>
        <taxon>Copelata</taxon>
        <taxon>Oikopleuridae</taxon>
        <taxon>Oikopleura</taxon>
    </lineage>
</organism>
<feature type="coiled-coil region" evidence="12">
    <location>
        <begin position="49"/>
        <end position="79"/>
    </location>
</feature>
<gene>
    <name evidence="15" type="ORF">GSOID_T00013484001</name>
</gene>
<evidence type="ECO:0000256" key="11">
    <source>
        <dbReference type="ARBA" id="ARBA00046522"/>
    </source>
</evidence>
<evidence type="ECO:0000313" key="15">
    <source>
        <dbReference type="EMBL" id="CBY22715.1"/>
    </source>
</evidence>
<evidence type="ECO:0000256" key="7">
    <source>
        <dbReference type="ARBA" id="ARBA00037854"/>
    </source>
</evidence>
<evidence type="ECO:0000259" key="14">
    <source>
        <dbReference type="PROSITE" id="PS50192"/>
    </source>
</evidence>
<accession>E4WZW9</accession>
<dbReference type="InParanoid" id="E4WZW9"/>
<dbReference type="GO" id="GO:0060170">
    <property type="term" value="C:ciliary membrane"/>
    <property type="evidence" value="ECO:0007669"/>
    <property type="project" value="UniProtKB-SubCell"/>
</dbReference>
<dbReference type="Pfam" id="PF12352">
    <property type="entry name" value="V-SNARE_C"/>
    <property type="match status" value="1"/>
</dbReference>
<dbReference type="GO" id="GO:0005484">
    <property type="term" value="F:SNAP receptor activity"/>
    <property type="evidence" value="ECO:0007669"/>
    <property type="project" value="TreeGrafter"/>
</dbReference>
<evidence type="ECO:0000256" key="2">
    <source>
        <dbReference type="ARBA" id="ARBA00022448"/>
    </source>
</evidence>
<feature type="region of interest" description="Disordered" evidence="13">
    <location>
        <begin position="94"/>
        <end position="149"/>
    </location>
</feature>
<dbReference type="GO" id="GO:0000421">
    <property type="term" value="C:autophagosome membrane"/>
    <property type="evidence" value="ECO:0007669"/>
    <property type="project" value="UniProtKB-SubCell"/>
</dbReference>
<feature type="compositionally biased region" description="Acidic residues" evidence="13">
    <location>
        <begin position="1"/>
        <end position="11"/>
    </location>
</feature>
<dbReference type="GO" id="GO:0019905">
    <property type="term" value="F:syntaxin binding"/>
    <property type="evidence" value="ECO:0007669"/>
    <property type="project" value="TreeGrafter"/>
</dbReference>
<dbReference type="PANTHER" id="PTHR19305">
    <property type="entry name" value="SYNAPTOSOMAL ASSOCIATED PROTEIN"/>
    <property type="match status" value="1"/>
</dbReference>
<evidence type="ECO:0000313" key="16">
    <source>
        <dbReference type="Proteomes" id="UP000001307"/>
    </source>
</evidence>
<reference evidence="15" key="1">
    <citation type="journal article" date="2010" name="Science">
        <title>Plasticity of animal genome architecture unmasked by rapid evolution of a pelagic tunicate.</title>
        <authorList>
            <person name="Denoeud F."/>
            <person name="Henriet S."/>
            <person name="Mungpakdee S."/>
            <person name="Aury J.M."/>
            <person name="Da Silva C."/>
            <person name="Brinkmann H."/>
            <person name="Mikhaleva J."/>
            <person name="Olsen L.C."/>
            <person name="Jubin C."/>
            <person name="Canestro C."/>
            <person name="Bouquet J.M."/>
            <person name="Danks G."/>
            <person name="Poulain J."/>
            <person name="Campsteijn C."/>
            <person name="Adamski M."/>
            <person name="Cross I."/>
            <person name="Yadetie F."/>
            <person name="Muffato M."/>
            <person name="Louis A."/>
            <person name="Butcher S."/>
            <person name="Tsagkogeorga G."/>
            <person name="Konrad A."/>
            <person name="Singh S."/>
            <person name="Jensen M.F."/>
            <person name="Cong E.H."/>
            <person name="Eikeseth-Otteraa H."/>
            <person name="Noel B."/>
            <person name="Anthouard V."/>
            <person name="Porcel B.M."/>
            <person name="Kachouri-Lafond R."/>
            <person name="Nishino A."/>
            <person name="Ugolini M."/>
            <person name="Chourrout P."/>
            <person name="Nishida H."/>
            <person name="Aasland R."/>
            <person name="Huzurbazar S."/>
            <person name="Westhof E."/>
            <person name="Delsuc F."/>
            <person name="Lehrach H."/>
            <person name="Reinhardt R."/>
            <person name="Weissenbach J."/>
            <person name="Roy S.W."/>
            <person name="Artiguenave F."/>
            <person name="Postlethwait J.H."/>
            <person name="Manak J.R."/>
            <person name="Thompson E.M."/>
            <person name="Jaillon O."/>
            <person name="Du Pasquier L."/>
            <person name="Boudinot P."/>
            <person name="Liberles D.A."/>
            <person name="Volff J.N."/>
            <person name="Philippe H."/>
            <person name="Lenhard B."/>
            <person name="Roest Crollius H."/>
            <person name="Wincker P."/>
            <person name="Chourrout D."/>
        </authorList>
    </citation>
    <scope>NUCLEOTIDE SEQUENCE [LARGE SCALE GENOMIC DNA]</scope>
</reference>
<dbReference type="GO" id="GO:0016082">
    <property type="term" value="P:synaptic vesicle priming"/>
    <property type="evidence" value="ECO:0007669"/>
    <property type="project" value="TreeGrafter"/>
</dbReference>
<dbReference type="SMART" id="SM00397">
    <property type="entry name" value="t_SNARE"/>
    <property type="match status" value="2"/>
</dbReference>
<feature type="region of interest" description="Disordered" evidence="13">
    <location>
        <begin position="1"/>
        <end position="34"/>
    </location>
</feature>
<dbReference type="OrthoDB" id="18679at2759"/>
<comment type="subcellular location">
    <subcellularLocation>
        <location evidence="6">Cell projection</location>
        <location evidence="6">Cilium membrane</location>
        <topology evidence="6">Peripheral membrane protein</topology>
    </subcellularLocation>
    <subcellularLocation>
        <location evidence="7">Cytoplasmic vesicle</location>
        <location evidence="7">Autophagosome membrane</location>
        <topology evidence="7">Peripheral membrane protein</topology>
    </subcellularLocation>
</comment>
<evidence type="ECO:0000256" key="12">
    <source>
        <dbReference type="SAM" id="Coils"/>
    </source>
</evidence>
<evidence type="ECO:0000256" key="6">
    <source>
        <dbReference type="ARBA" id="ARBA00037808"/>
    </source>
</evidence>
<keyword evidence="16" id="KW-1185">Reference proteome</keyword>
<keyword evidence="4 12" id="KW-0175">Coiled coil</keyword>
<evidence type="ECO:0000256" key="5">
    <source>
        <dbReference type="ARBA" id="ARBA00037064"/>
    </source>
</evidence>
<evidence type="ECO:0000256" key="8">
    <source>
        <dbReference type="ARBA" id="ARBA00041113"/>
    </source>
</evidence>
<feature type="domain" description="T-SNARE coiled-coil homology" evidence="14">
    <location>
        <begin position="157"/>
        <end position="219"/>
    </location>
</feature>
<evidence type="ECO:0000256" key="1">
    <source>
        <dbReference type="ARBA" id="ARBA00009480"/>
    </source>
</evidence>
<sequence>MSGWDESYEDFDPNKDYSVQVQKNDGGLSSTQRALQKIAESEEIGAQTATELYRQREVLERTKGRLEESESTLRESESHLKSIKSFWGQTMQNWFGKKPRGDAGANASKKASPSPTKPVSGYSVSASQPGSVCHSSGISSSSSGDHMSRLANKKVPNTREQQIEENLTDMSSGLSRLKNLGLTLQTEIDAQDELLDDVDLAVQRNNLKTQSMNKKMNKLLKK</sequence>
<feature type="compositionally biased region" description="Polar residues" evidence="13">
    <location>
        <begin position="17"/>
        <end position="34"/>
    </location>
</feature>
<dbReference type="FunCoup" id="E4WZW9">
    <property type="interactions" value="417"/>
</dbReference>
<dbReference type="EMBL" id="FN653019">
    <property type="protein sequence ID" value="CBY22715.1"/>
    <property type="molecule type" value="Genomic_DNA"/>
</dbReference>
<dbReference type="InterPro" id="IPR000727">
    <property type="entry name" value="T_SNARE_dom"/>
</dbReference>
<dbReference type="SUPFAM" id="SSF58038">
    <property type="entry name" value="SNARE fusion complex"/>
    <property type="match status" value="2"/>
</dbReference>